<reference evidence="1 2" key="1">
    <citation type="submission" date="2018-04" db="EMBL/GenBank/DDBJ databases">
        <title>Genomic Encyclopedia of Type Strains, Phase III (KMG-III): the genomes of soil and plant-associated and newly described type strains.</title>
        <authorList>
            <person name="Whitman W."/>
        </authorList>
    </citation>
    <scope>NUCLEOTIDE SEQUENCE [LARGE SCALE GENOMIC DNA]</scope>
    <source>
        <strain evidence="1 2">MA-olki</strain>
    </source>
</reference>
<gene>
    <name evidence="1" type="ORF">C8J25_101840</name>
</gene>
<dbReference type="EMBL" id="QAYE01000001">
    <property type="protein sequence ID" value="PTW49332.1"/>
    <property type="molecule type" value="Genomic_DNA"/>
</dbReference>
<protein>
    <submittedName>
        <fullName evidence="1">Uncharacterized protein</fullName>
    </submittedName>
</protein>
<dbReference type="GeneID" id="91004908"/>
<evidence type="ECO:0000313" key="2">
    <source>
        <dbReference type="Proteomes" id="UP000244013"/>
    </source>
</evidence>
<sequence>MNRPDTRIYDTIFSPNTPNETPSYLRTEAPIAEQNSQQLLLYKGKDGYRVMIPFPDQFATPKADALKLVRDIAAAFTPDRASASTITPPEFSKPRPILTVNKPVAPVTVTPAPVEAPKAVITPEAAPVAATAPVSAGTDTSRLVSTASRWRKLEIKPGFTYNFRVKPRYPDLVERIVKLRNRQMTFAQIAGELGVEIGKIGVIVYAVEKYAARYDALQKLLAAEEAPVVAAPKAMPLPIRQSRPVRDVKPVEPVSEPTGRFGFSESEHELRTLIKSYRRRKLPYTKIAKLTGAHRDRIADYLLADDFFDEEVRIQAECRRAGRMRD</sequence>
<organism evidence="1 2">
    <name type="scientific">Sphingomonas faeni</name>
    <dbReference type="NCBI Taxonomy" id="185950"/>
    <lineage>
        <taxon>Bacteria</taxon>
        <taxon>Pseudomonadati</taxon>
        <taxon>Pseudomonadota</taxon>
        <taxon>Alphaproteobacteria</taxon>
        <taxon>Sphingomonadales</taxon>
        <taxon>Sphingomonadaceae</taxon>
        <taxon>Sphingomonas</taxon>
    </lineage>
</organism>
<proteinExistence type="predicted"/>
<evidence type="ECO:0000313" key="1">
    <source>
        <dbReference type="EMBL" id="PTW49332.1"/>
    </source>
</evidence>
<dbReference type="Proteomes" id="UP000244013">
    <property type="component" value="Unassembled WGS sequence"/>
</dbReference>
<comment type="caution">
    <text evidence="1">The sequence shown here is derived from an EMBL/GenBank/DDBJ whole genome shotgun (WGS) entry which is preliminary data.</text>
</comment>
<dbReference type="AlphaFoldDB" id="A0A2T5UCU2"/>
<dbReference type="RefSeq" id="WP_107952308.1">
    <property type="nucleotide sequence ID" value="NZ_QAYE01000001.1"/>
</dbReference>
<name>A0A2T5UCU2_9SPHN</name>
<accession>A0A2T5UCU2</accession>